<dbReference type="SUPFAM" id="SSF52540">
    <property type="entry name" value="P-loop containing nucleoside triphosphate hydrolases"/>
    <property type="match status" value="1"/>
</dbReference>
<dbReference type="InterPro" id="IPR014001">
    <property type="entry name" value="Helicase_ATP-bd"/>
</dbReference>
<feature type="domain" description="Helicase C-terminal" evidence="12">
    <location>
        <begin position="205"/>
        <end position="409"/>
    </location>
</feature>
<dbReference type="InterPro" id="IPR011545">
    <property type="entry name" value="DEAD/DEAH_box_helicase_dom"/>
</dbReference>
<proteinExistence type="inferred from homology"/>
<dbReference type="Gene3D" id="3.40.50.300">
    <property type="entry name" value="P-loop containing nucleotide triphosphate hydrolases"/>
    <property type="match status" value="2"/>
</dbReference>
<dbReference type="Gene3D" id="1.10.3380.30">
    <property type="match status" value="1"/>
</dbReference>
<comment type="similarity">
    <text evidence="10">Belongs to the helicase family. Hel308 subfamily.</text>
</comment>
<dbReference type="InterPro" id="IPR001650">
    <property type="entry name" value="Helicase_C-like"/>
</dbReference>
<gene>
    <name evidence="10" type="primary">hel308</name>
    <name evidence="13" type="ORF">MTTB_05730</name>
</gene>
<evidence type="ECO:0000313" key="13">
    <source>
        <dbReference type="EMBL" id="BDH79194.1"/>
    </source>
</evidence>
<dbReference type="SMART" id="SM00278">
    <property type="entry name" value="HhH1"/>
    <property type="match status" value="3"/>
</dbReference>
<dbReference type="InterPro" id="IPR048772">
    <property type="entry name" value="Hel308-like_dom4"/>
</dbReference>
<evidence type="ECO:0000256" key="8">
    <source>
        <dbReference type="ARBA" id="ARBA00023235"/>
    </source>
</evidence>
<dbReference type="InterPro" id="IPR003583">
    <property type="entry name" value="Hlx-hairpin-Hlx_DNA-bd_motif"/>
</dbReference>
<keyword evidence="6 10" id="KW-0238">DNA-binding</keyword>
<keyword evidence="8 10" id="KW-0413">Isomerase</keyword>
<keyword evidence="7 10" id="KW-0234">DNA repair</keyword>
<sequence length="680" mass="77547">MKIIKDCYPFIEKLNPAQKAAIKQGYLEDQHNYILAIPTASGKTLLGLMAAIKTILEGGKVIYTVPLISIQNEKIKEFKELEKHGISVGKDPRSSDLAIMVFESFDILTRFSWNTLKEIDLLIVDEFHMIGEYTRGPIIECAITRSMILNPGMRIIALSATLSNLEEIGAWLNAKVIQHDYRPVPLYKEVISLDMLNAREKNEAIVKILQDAIKDENQILVFVSTRRFTEALATFVSQKIGKKIPKETRKKFNEVADKILEIPQKSGSAPTFTCLKLAECIRGGVAFHHAGLFTRQREIIEDEFRNGNLYMITATPSLMYGVNLPSQTVIIRDYTRWTRQGPKWIPVFDYEQMSGRAGRPQYDQVGYSYLLAKSPEEAYQLREYYIQGEVEPTSSKLIENKDAVYHQIIGQIAAGLSDNPDELIEFFKKTFYGHQLTNNPNMNIFADNLEYEINSSLEFFIKNEIIRPTPTGLRATPFGLLIANSNYSVETSIKLRHLATEMDELDTYKLIYEICKTPDMPFISFKTRKGKDRVREKLQENGIFVMDVGNPEATASSLIEWINERSEYEIENLFNVYAASTRRAAYEASQLIRFFKKICEVAGVYGHSQALDMLTARLYYGVKEDIIPFVVGVKRLGRVRARRLVKTFGYNLENVNEDELQKVDGIGPKMAAAIKKYAKR</sequence>
<dbReference type="InterPro" id="IPR027417">
    <property type="entry name" value="P-loop_NTPase"/>
</dbReference>
<comment type="subunit">
    <text evidence="10">Monomer.</text>
</comment>
<dbReference type="CDD" id="cd18795">
    <property type="entry name" value="SF2_C_Ski2"/>
    <property type="match status" value="1"/>
</dbReference>
<organism evidence="13 14">
    <name type="scientific">Methanothermobacter tenebrarum</name>
    <dbReference type="NCBI Taxonomy" id="680118"/>
    <lineage>
        <taxon>Archaea</taxon>
        <taxon>Methanobacteriati</taxon>
        <taxon>Methanobacteriota</taxon>
        <taxon>Methanomada group</taxon>
        <taxon>Methanobacteria</taxon>
        <taxon>Methanobacteriales</taxon>
        <taxon>Methanobacteriaceae</taxon>
        <taxon>Methanothermobacter</taxon>
    </lineage>
</organism>
<dbReference type="InterPro" id="IPR050474">
    <property type="entry name" value="Hel308_SKI2-like"/>
</dbReference>
<reference evidence="13 14" key="1">
    <citation type="submission" date="2022-04" db="EMBL/GenBank/DDBJ databases">
        <title>Complete genome of Methanothermobacter tenebrarum strain RMAS.</title>
        <authorList>
            <person name="Nakamura K."/>
            <person name="Oshima K."/>
            <person name="Hattori M."/>
            <person name="Kamagata Y."/>
            <person name="Takamizawa K."/>
        </authorList>
    </citation>
    <scope>NUCLEOTIDE SEQUENCE [LARGE SCALE GENOMIC DNA]</scope>
    <source>
        <strain evidence="13 14">RMAS</strain>
    </source>
</reference>
<keyword evidence="5 10" id="KW-0067">ATP-binding</keyword>
<evidence type="ECO:0000256" key="1">
    <source>
        <dbReference type="ARBA" id="ARBA00022741"/>
    </source>
</evidence>
<dbReference type="Pfam" id="PF00271">
    <property type="entry name" value="Helicase_C"/>
    <property type="match status" value="1"/>
</dbReference>
<dbReference type="Proteomes" id="UP000831817">
    <property type="component" value="Chromosome"/>
</dbReference>
<evidence type="ECO:0000259" key="12">
    <source>
        <dbReference type="PROSITE" id="PS51194"/>
    </source>
</evidence>
<evidence type="ECO:0000256" key="4">
    <source>
        <dbReference type="ARBA" id="ARBA00022806"/>
    </source>
</evidence>
<evidence type="ECO:0000256" key="5">
    <source>
        <dbReference type="ARBA" id="ARBA00022840"/>
    </source>
</evidence>
<dbReference type="PROSITE" id="PS51192">
    <property type="entry name" value="HELICASE_ATP_BIND_1"/>
    <property type="match status" value="1"/>
</dbReference>
<dbReference type="InterPro" id="IPR036390">
    <property type="entry name" value="WH_DNA-bd_sf"/>
</dbReference>
<evidence type="ECO:0000256" key="2">
    <source>
        <dbReference type="ARBA" id="ARBA00022763"/>
    </source>
</evidence>
<dbReference type="PANTHER" id="PTHR47961">
    <property type="entry name" value="DNA POLYMERASE THETA, PUTATIVE (AFU_ORTHOLOGUE AFUA_1G05260)-RELATED"/>
    <property type="match status" value="1"/>
</dbReference>
<protein>
    <recommendedName>
        <fullName evidence="10">ATP-dependent DNA helicase Hel308</fullName>
        <ecNumber evidence="10">5.6.2.4</ecNumber>
    </recommendedName>
    <alternativeName>
        <fullName evidence="10">DNA 3'-5' helicase Hel308</fullName>
    </alternativeName>
</protein>
<comment type="function">
    <text evidence="10">DNA-dependent ATPase and 3'-5' DNA helicase that may be involved in repair of stalled replication forks.</text>
</comment>
<dbReference type="PROSITE" id="PS51194">
    <property type="entry name" value="HELICASE_CTER"/>
    <property type="match status" value="1"/>
</dbReference>
<comment type="catalytic activity">
    <reaction evidence="9 10">
        <text>Couples ATP hydrolysis with the unwinding of duplex DNA by translocating in the 3'-5' direction.</text>
        <dbReference type="EC" id="5.6.2.4"/>
    </reaction>
</comment>
<dbReference type="SMART" id="SM00487">
    <property type="entry name" value="DEXDc"/>
    <property type="match status" value="1"/>
</dbReference>
<evidence type="ECO:0000259" key="11">
    <source>
        <dbReference type="PROSITE" id="PS51192"/>
    </source>
</evidence>
<dbReference type="EC" id="5.6.2.4" evidence="10"/>
<evidence type="ECO:0000256" key="6">
    <source>
        <dbReference type="ARBA" id="ARBA00023125"/>
    </source>
</evidence>
<evidence type="ECO:0000256" key="10">
    <source>
        <dbReference type="HAMAP-Rule" id="MF_00442"/>
    </source>
</evidence>
<feature type="domain" description="Helicase ATP-binding" evidence="11">
    <location>
        <begin position="24"/>
        <end position="180"/>
    </location>
</feature>
<dbReference type="Pfam" id="PF12826">
    <property type="entry name" value="HHH_2"/>
    <property type="match status" value="1"/>
</dbReference>
<accession>A0ABN6PE81</accession>
<dbReference type="Pfam" id="PF21280">
    <property type="entry name" value="Helicase_dom4_arc"/>
    <property type="match status" value="1"/>
</dbReference>
<dbReference type="SMART" id="SM00490">
    <property type="entry name" value="HELICc"/>
    <property type="match status" value="1"/>
</dbReference>
<dbReference type="Gene3D" id="1.10.150.20">
    <property type="entry name" value="5' to 3' exonuclease, C-terminal subdomain"/>
    <property type="match status" value="1"/>
</dbReference>
<dbReference type="SUPFAM" id="SSF46785">
    <property type="entry name" value="Winged helix' DNA-binding domain"/>
    <property type="match status" value="1"/>
</dbReference>
<dbReference type="Pfam" id="PF00270">
    <property type="entry name" value="DEAD"/>
    <property type="match status" value="1"/>
</dbReference>
<evidence type="ECO:0000256" key="9">
    <source>
        <dbReference type="ARBA" id="ARBA00034617"/>
    </source>
</evidence>
<evidence type="ECO:0000256" key="7">
    <source>
        <dbReference type="ARBA" id="ARBA00023204"/>
    </source>
</evidence>
<dbReference type="GO" id="GO:0004386">
    <property type="term" value="F:helicase activity"/>
    <property type="evidence" value="ECO:0007669"/>
    <property type="project" value="UniProtKB-KW"/>
</dbReference>
<feature type="binding site" evidence="10">
    <location>
        <position position="18"/>
    </location>
    <ligand>
        <name>ATP</name>
        <dbReference type="ChEBI" id="CHEBI:30616"/>
    </ligand>
</feature>
<dbReference type="PANTHER" id="PTHR47961:SF10">
    <property type="entry name" value="ATP-DEPENDENT DNA HELICASE HEL308"/>
    <property type="match status" value="1"/>
</dbReference>
<dbReference type="InterPro" id="IPR022965">
    <property type="entry name" value="Helicase_Hel308"/>
</dbReference>
<dbReference type="HAMAP" id="MF_00442">
    <property type="entry name" value="Helicase_Hel308"/>
    <property type="match status" value="1"/>
</dbReference>
<dbReference type="EMBL" id="AP025698">
    <property type="protein sequence ID" value="BDH79194.1"/>
    <property type="molecule type" value="Genomic_DNA"/>
</dbReference>
<name>A0ABN6PE81_9EURY</name>
<keyword evidence="14" id="KW-1185">Reference proteome</keyword>
<keyword evidence="3 10" id="KW-0378">Hydrolase</keyword>
<keyword evidence="4 10" id="KW-0347">Helicase</keyword>
<evidence type="ECO:0000256" key="3">
    <source>
        <dbReference type="ARBA" id="ARBA00022801"/>
    </source>
</evidence>
<evidence type="ECO:0000313" key="14">
    <source>
        <dbReference type="Proteomes" id="UP000831817"/>
    </source>
</evidence>
<dbReference type="InterPro" id="IPR041663">
    <property type="entry name" value="DisA/LigA_HHH"/>
</dbReference>
<comment type="catalytic activity">
    <reaction evidence="10">
        <text>ATP + H2O = ADP + phosphate + H(+)</text>
        <dbReference type="Rhea" id="RHEA:13065"/>
        <dbReference type="ChEBI" id="CHEBI:15377"/>
        <dbReference type="ChEBI" id="CHEBI:15378"/>
        <dbReference type="ChEBI" id="CHEBI:30616"/>
        <dbReference type="ChEBI" id="CHEBI:43474"/>
        <dbReference type="ChEBI" id="CHEBI:456216"/>
        <dbReference type="EC" id="5.6.2.4"/>
    </reaction>
</comment>
<dbReference type="SUPFAM" id="SSF158702">
    <property type="entry name" value="Sec63 N-terminal domain-like"/>
    <property type="match status" value="1"/>
</dbReference>
<keyword evidence="1 10" id="KW-0547">Nucleotide-binding</keyword>
<keyword evidence="2 10" id="KW-0227">DNA damage</keyword>